<name>A0A1F5YJH3_9BACT</name>
<evidence type="ECO:0000313" key="2">
    <source>
        <dbReference type="Proteomes" id="UP000178230"/>
    </source>
</evidence>
<comment type="caution">
    <text evidence="1">The sequence shown here is derived from an EMBL/GenBank/DDBJ whole genome shotgun (WGS) entry which is preliminary data.</text>
</comment>
<organism evidence="1 2">
    <name type="scientific">Candidatus Gottesmanbacteria bacterium RBG_13_37_7</name>
    <dbReference type="NCBI Taxonomy" id="1798369"/>
    <lineage>
        <taxon>Bacteria</taxon>
        <taxon>Candidatus Gottesmaniibacteriota</taxon>
    </lineage>
</organism>
<gene>
    <name evidence="1" type="ORF">A2Y99_03525</name>
</gene>
<reference evidence="1 2" key="1">
    <citation type="journal article" date="2016" name="Nat. Commun.">
        <title>Thousands of microbial genomes shed light on interconnected biogeochemical processes in an aquifer system.</title>
        <authorList>
            <person name="Anantharaman K."/>
            <person name="Brown C.T."/>
            <person name="Hug L.A."/>
            <person name="Sharon I."/>
            <person name="Castelle C.J."/>
            <person name="Probst A.J."/>
            <person name="Thomas B.C."/>
            <person name="Singh A."/>
            <person name="Wilkins M.J."/>
            <person name="Karaoz U."/>
            <person name="Brodie E.L."/>
            <person name="Williams K.H."/>
            <person name="Hubbard S.S."/>
            <person name="Banfield J.F."/>
        </authorList>
    </citation>
    <scope>NUCLEOTIDE SEQUENCE [LARGE SCALE GENOMIC DNA]</scope>
</reference>
<accession>A0A1F5YJH3</accession>
<dbReference type="EMBL" id="MFIY01000018">
    <property type="protein sequence ID" value="OGG00244.1"/>
    <property type="molecule type" value="Genomic_DNA"/>
</dbReference>
<dbReference type="Proteomes" id="UP000178230">
    <property type="component" value="Unassembled WGS sequence"/>
</dbReference>
<proteinExistence type="predicted"/>
<evidence type="ECO:0000313" key="1">
    <source>
        <dbReference type="EMBL" id="OGG00244.1"/>
    </source>
</evidence>
<dbReference type="AlphaFoldDB" id="A0A1F5YJH3"/>
<protein>
    <submittedName>
        <fullName evidence="1">Uncharacterized protein</fullName>
    </submittedName>
</protein>
<sequence>MIYRVEKYHEGETPILINGPDTVTAADIGSGRYSTAYPWQIPANESGLVTYHAWAEIWCAYKESGDAALPQNYASTAVLGESTNVGFLERIWQFILSLVGAKRLTPEIYQQVYPTLTYKYKSIVPTDANSLQYGTFNPLTPTPAIAKDCTNVWITFQYPGE</sequence>